<comment type="caution">
    <text evidence="2">The sequence shown here is derived from an EMBL/GenBank/DDBJ whole genome shotgun (WGS) entry which is preliminary data.</text>
</comment>
<dbReference type="EMBL" id="JBBEGN010000021">
    <property type="protein sequence ID" value="MEJ2871351.1"/>
    <property type="molecule type" value="Genomic_DNA"/>
</dbReference>
<evidence type="ECO:0000256" key="1">
    <source>
        <dbReference type="SAM" id="Phobius"/>
    </source>
</evidence>
<organism evidence="2 3">
    <name type="scientific">Actinomycetospora aurantiaca</name>
    <dbReference type="NCBI Taxonomy" id="3129233"/>
    <lineage>
        <taxon>Bacteria</taxon>
        <taxon>Bacillati</taxon>
        <taxon>Actinomycetota</taxon>
        <taxon>Actinomycetes</taxon>
        <taxon>Pseudonocardiales</taxon>
        <taxon>Pseudonocardiaceae</taxon>
        <taxon>Actinomycetospora</taxon>
    </lineage>
</organism>
<reference evidence="2 3" key="1">
    <citation type="submission" date="2024-03" db="EMBL/GenBank/DDBJ databases">
        <title>Actinomycetospora sp. OC33-EN08, a novel actinomycete isolated from wild orchid (Aerides multiflora).</title>
        <authorList>
            <person name="Suriyachadkun C."/>
        </authorList>
    </citation>
    <scope>NUCLEOTIDE SEQUENCE [LARGE SCALE GENOMIC DNA]</scope>
    <source>
        <strain evidence="2 3">OC33-EN08</strain>
    </source>
</reference>
<evidence type="ECO:0000313" key="2">
    <source>
        <dbReference type="EMBL" id="MEJ2871351.1"/>
    </source>
</evidence>
<name>A0ABU8MVK8_9PSEU</name>
<accession>A0ABU8MVK8</accession>
<keyword evidence="3" id="KW-1185">Reference proteome</keyword>
<keyword evidence="1" id="KW-0472">Membrane</keyword>
<protein>
    <recommendedName>
        <fullName evidence="4">DUF1453 domain-containing protein</fullName>
    </recommendedName>
</protein>
<dbReference type="RefSeq" id="WP_337697919.1">
    <property type="nucleotide sequence ID" value="NZ_JBBEGN010000021.1"/>
</dbReference>
<feature type="transmembrane region" description="Helical" evidence="1">
    <location>
        <begin position="34"/>
        <end position="51"/>
    </location>
</feature>
<sequence>MNGTLSAVLGIAVLGFVIYNQLRVREFTPRRVRVAAVLGVIGLVQVYSAASDAPVSSIGWTLLVTGLVVGGVLGLLRARTMRLWVADGTVFTQGHWSTAALWIVGIAAHVGLDLLARLVAPSAATVNAASILLFVGVSLGAQGLVTMQRARTLAGAPAMTLEHVR</sequence>
<evidence type="ECO:0000313" key="3">
    <source>
        <dbReference type="Proteomes" id="UP001385809"/>
    </source>
</evidence>
<evidence type="ECO:0008006" key="4">
    <source>
        <dbReference type="Google" id="ProtNLM"/>
    </source>
</evidence>
<feature type="transmembrane region" description="Helical" evidence="1">
    <location>
        <begin position="99"/>
        <end position="120"/>
    </location>
</feature>
<feature type="transmembrane region" description="Helical" evidence="1">
    <location>
        <begin position="126"/>
        <end position="145"/>
    </location>
</feature>
<keyword evidence="1" id="KW-0812">Transmembrane</keyword>
<proteinExistence type="predicted"/>
<feature type="transmembrane region" description="Helical" evidence="1">
    <location>
        <begin position="57"/>
        <end position="78"/>
    </location>
</feature>
<dbReference type="Proteomes" id="UP001385809">
    <property type="component" value="Unassembled WGS sequence"/>
</dbReference>
<feature type="transmembrane region" description="Helical" evidence="1">
    <location>
        <begin position="6"/>
        <end position="22"/>
    </location>
</feature>
<gene>
    <name evidence="2" type="ORF">WCD74_26575</name>
</gene>
<keyword evidence="1" id="KW-1133">Transmembrane helix</keyword>